<dbReference type="AlphaFoldDB" id="A0A0D9VT52"/>
<sequence>MRRSLVHSRPKCFTIFGFMKVAVLFLAEKTVRGQEMAGCDEAKSLASVEEEIIMEADAL</sequence>
<accession>A0A0D9VT52</accession>
<reference evidence="3" key="2">
    <citation type="submission" date="2013-12" db="EMBL/GenBank/DDBJ databases">
        <authorList>
            <person name="Yu Y."/>
            <person name="Lee S."/>
            <person name="de Baynast K."/>
            <person name="Wissotski M."/>
            <person name="Liu L."/>
            <person name="Talag J."/>
            <person name="Goicoechea J."/>
            <person name="Angelova A."/>
            <person name="Jetty R."/>
            <person name="Kudrna D."/>
            <person name="Golser W."/>
            <person name="Rivera L."/>
            <person name="Zhang J."/>
            <person name="Wing R."/>
        </authorList>
    </citation>
    <scope>NUCLEOTIDE SEQUENCE</scope>
</reference>
<protein>
    <submittedName>
        <fullName evidence="2">Uncharacterized protein</fullName>
    </submittedName>
</protein>
<evidence type="ECO:0000256" key="1">
    <source>
        <dbReference type="SAM" id="SignalP"/>
    </source>
</evidence>
<feature type="signal peptide" evidence="1">
    <location>
        <begin position="1"/>
        <end position="33"/>
    </location>
</feature>
<dbReference type="HOGENOM" id="CLU_2964156_0_0_1"/>
<dbReference type="EnsemblPlants" id="LPERR03G12750.1">
    <property type="protein sequence ID" value="LPERR03G12750.1"/>
    <property type="gene ID" value="LPERR03G12750"/>
</dbReference>
<evidence type="ECO:0000313" key="2">
    <source>
        <dbReference type="EnsemblPlants" id="LPERR03G12750.1"/>
    </source>
</evidence>
<organism evidence="2 3">
    <name type="scientific">Leersia perrieri</name>
    <dbReference type="NCBI Taxonomy" id="77586"/>
    <lineage>
        <taxon>Eukaryota</taxon>
        <taxon>Viridiplantae</taxon>
        <taxon>Streptophyta</taxon>
        <taxon>Embryophyta</taxon>
        <taxon>Tracheophyta</taxon>
        <taxon>Spermatophyta</taxon>
        <taxon>Magnoliopsida</taxon>
        <taxon>Liliopsida</taxon>
        <taxon>Poales</taxon>
        <taxon>Poaceae</taxon>
        <taxon>BOP clade</taxon>
        <taxon>Oryzoideae</taxon>
        <taxon>Oryzeae</taxon>
        <taxon>Oryzinae</taxon>
        <taxon>Leersia</taxon>
    </lineage>
</organism>
<evidence type="ECO:0000313" key="3">
    <source>
        <dbReference type="Proteomes" id="UP000032180"/>
    </source>
</evidence>
<proteinExistence type="predicted"/>
<reference evidence="2" key="3">
    <citation type="submission" date="2015-04" db="UniProtKB">
        <authorList>
            <consortium name="EnsemblPlants"/>
        </authorList>
    </citation>
    <scope>IDENTIFICATION</scope>
</reference>
<keyword evidence="3" id="KW-1185">Reference proteome</keyword>
<name>A0A0D9VT52_9ORYZ</name>
<dbReference type="Gramene" id="LPERR03G12750.1">
    <property type="protein sequence ID" value="LPERR03G12750.1"/>
    <property type="gene ID" value="LPERR03G12750"/>
</dbReference>
<feature type="chain" id="PRO_5002348329" evidence="1">
    <location>
        <begin position="34"/>
        <end position="59"/>
    </location>
</feature>
<dbReference type="Proteomes" id="UP000032180">
    <property type="component" value="Chromosome 3"/>
</dbReference>
<reference evidence="2 3" key="1">
    <citation type="submission" date="2012-08" db="EMBL/GenBank/DDBJ databases">
        <title>Oryza genome evolution.</title>
        <authorList>
            <person name="Wing R.A."/>
        </authorList>
    </citation>
    <scope>NUCLEOTIDE SEQUENCE</scope>
</reference>
<keyword evidence="1" id="KW-0732">Signal</keyword>